<organism evidence="1 2">
    <name type="scientific">Brassica napus</name>
    <name type="common">Rape</name>
    <dbReference type="NCBI Taxonomy" id="3708"/>
    <lineage>
        <taxon>Eukaryota</taxon>
        <taxon>Viridiplantae</taxon>
        <taxon>Streptophyta</taxon>
        <taxon>Embryophyta</taxon>
        <taxon>Tracheophyta</taxon>
        <taxon>Spermatophyta</taxon>
        <taxon>Magnoliopsida</taxon>
        <taxon>eudicotyledons</taxon>
        <taxon>Gunneridae</taxon>
        <taxon>Pentapetalae</taxon>
        <taxon>rosids</taxon>
        <taxon>malvids</taxon>
        <taxon>Brassicales</taxon>
        <taxon>Brassicaceae</taxon>
        <taxon>Brassiceae</taxon>
        <taxon>Brassica</taxon>
    </lineage>
</organism>
<keyword evidence="2" id="KW-1185">Reference proteome</keyword>
<reference evidence="1 2" key="1">
    <citation type="submission" date="2021-05" db="EMBL/GenBank/DDBJ databases">
        <title>Genome Assembly of Synthetic Allotetraploid Brassica napus Reveals Homoeologous Exchanges between Subgenomes.</title>
        <authorList>
            <person name="Davis J.T."/>
        </authorList>
    </citation>
    <scope>NUCLEOTIDE SEQUENCE [LARGE SCALE GENOMIC DNA]</scope>
    <source>
        <strain evidence="2">cv. Da-Ae</strain>
        <tissue evidence="1">Seedling</tissue>
    </source>
</reference>
<accession>A0ABQ8EEN4</accession>
<evidence type="ECO:0000313" key="2">
    <source>
        <dbReference type="Proteomes" id="UP000824890"/>
    </source>
</evidence>
<name>A0ABQ8EEN4_BRANA</name>
<protein>
    <submittedName>
        <fullName evidence="1">Uncharacterized protein</fullName>
    </submittedName>
</protein>
<evidence type="ECO:0000313" key="1">
    <source>
        <dbReference type="EMBL" id="KAH0940156.1"/>
    </source>
</evidence>
<proteinExistence type="predicted"/>
<sequence length="164" mass="18393">MSRCTKCNGRFIQKPLTIEEAIEAAKVHDCHQLYWEVKSQSLTLLLSCHVQKFMDSQLILYMLVGCSKYIALGMPENVLQLIDRSLEKQEEVSLEDNEAESLTGTLAWSEKELSSQSGTLSNYSYGVQSSLSSVSKKKIQVLRDSLCHVLGNTKVSQTPEEEDS</sequence>
<dbReference type="Proteomes" id="UP000824890">
    <property type="component" value="Unassembled WGS sequence"/>
</dbReference>
<comment type="caution">
    <text evidence="1">The sequence shown here is derived from an EMBL/GenBank/DDBJ whole genome shotgun (WGS) entry which is preliminary data.</text>
</comment>
<dbReference type="EMBL" id="JAGKQM010000002">
    <property type="protein sequence ID" value="KAH0940156.1"/>
    <property type="molecule type" value="Genomic_DNA"/>
</dbReference>
<gene>
    <name evidence="1" type="ORF">HID58_007617</name>
</gene>